<dbReference type="Ensembl" id="ENSGMOT00000054934.1">
    <property type="protein sequence ID" value="ENSGMOP00000038365.1"/>
    <property type="gene ID" value="ENSGMOG00000015564.2"/>
</dbReference>
<feature type="domain" description="Proteasome beta subunit C-terminal" evidence="9">
    <location>
        <begin position="240"/>
        <end position="267"/>
    </location>
</feature>
<dbReference type="PANTHER" id="PTHR32194:SF4">
    <property type="entry name" value="PROTEASOME SUBUNIT BETA TYPE-7"/>
    <property type="match status" value="1"/>
</dbReference>
<dbReference type="AlphaFoldDB" id="A0A8C5AXR2"/>
<evidence type="ECO:0000256" key="3">
    <source>
        <dbReference type="ARBA" id="ARBA00022670"/>
    </source>
</evidence>
<proteinExistence type="inferred from homology"/>
<evidence type="ECO:0000256" key="8">
    <source>
        <dbReference type="RuleBase" id="RU004203"/>
    </source>
</evidence>
<comment type="subunit">
    <text evidence="8">Component of the proteasome complex.</text>
</comment>
<dbReference type="InterPro" id="IPR001353">
    <property type="entry name" value="Proteasome_sua/b"/>
</dbReference>
<dbReference type="Gene3D" id="3.60.20.10">
    <property type="entry name" value="Glutamine Phosphoribosylpyrophosphate, subunit 1, domain 1"/>
    <property type="match status" value="1"/>
</dbReference>
<dbReference type="InterPro" id="IPR029055">
    <property type="entry name" value="Ntn_hydrolases_N"/>
</dbReference>
<evidence type="ECO:0000256" key="1">
    <source>
        <dbReference type="ARBA" id="ARBA00001198"/>
    </source>
</evidence>
<keyword evidence="5" id="KW-0378">Hydrolase</keyword>
<dbReference type="OrthoDB" id="429533at2759"/>
<organism evidence="10 11">
    <name type="scientific">Gadus morhua</name>
    <name type="common">Atlantic cod</name>
    <dbReference type="NCBI Taxonomy" id="8049"/>
    <lineage>
        <taxon>Eukaryota</taxon>
        <taxon>Metazoa</taxon>
        <taxon>Chordata</taxon>
        <taxon>Craniata</taxon>
        <taxon>Vertebrata</taxon>
        <taxon>Euteleostomi</taxon>
        <taxon>Actinopterygii</taxon>
        <taxon>Neopterygii</taxon>
        <taxon>Teleostei</taxon>
        <taxon>Neoteleostei</taxon>
        <taxon>Acanthomorphata</taxon>
        <taxon>Zeiogadaria</taxon>
        <taxon>Gadariae</taxon>
        <taxon>Gadiformes</taxon>
        <taxon>Gadoidei</taxon>
        <taxon>Gadidae</taxon>
        <taxon>Gadus</taxon>
    </lineage>
</organism>
<dbReference type="PANTHER" id="PTHR32194">
    <property type="entry name" value="METALLOPROTEASE TLDD"/>
    <property type="match status" value="1"/>
</dbReference>
<keyword evidence="6 8" id="KW-0647">Proteasome</keyword>
<keyword evidence="2 8" id="KW-0963">Cytoplasm</keyword>
<dbReference type="GeneTree" id="ENSGT00940000161047"/>
<keyword evidence="11" id="KW-1185">Reference proteome</keyword>
<dbReference type="SUPFAM" id="SSF56235">
    <property type="entry name" value="N-terminal nucleophile aminohydrolases (Ntn hydrolases)"/>
    <property type="match status" value="1"/>
</dbReference>
<accession>A0A8C5AXR2</accession>
<gene>
    <name evidence="10" type="primary">psmb10</name>
</gene>
<evidence type="ECO:0000256" key="5">
    <source>
        <dbReference type="ARBA" id="ARBA00022801"/>
    </source>
</evidence>
<dbReference type="Pfam" id="PF12465">
    <property type="entry name" value="Pr_beta_C"/>
    <property type="match status" value="1"/>
</dbReference>
<evidence type="ECO:0000256" key="2">
    <source>
        <dbReference type="ARBA" id="ARBA00022490"/>
    </source>
</evidence>
<evidence type="ECO:0000313" key="10">
    <source>
        <dbReference type="Ensembl" id="ENSGMOP00000038365.1"/>
    </source>
</evidence>
<dbReference type="InterPro" id="IPR016050">
    <property type="entry name" value="Proteasome_bsu_CS"/>
</dbReference>
<evidence type="ECO:0000259" key="9">
    <source>
        <dbReference type="Pfam" id="PF12465"/>
    </source>
</evidence>
<evidence type="ECO:0000256" key="7">
    <source>
        <dbReference type="ARBA" id="ARBA00023242"/>
    </source>
</evidence>
<keyword evidence="7 8" id="KW-0539">Nucleus</keyword>
<protein>
    <recommendedName>
        <fullName evidence="8">Proteasome subunit beta</fullName>
    </recommendedName>
</protein>
<reference evidence="10" key="2">
    <citation type="submission" date="2025-09" db="UniProtKB">
        <authorList>
            <consortium name="Ensembl"/>
        </authorList>
    </citation>
    <scope>IDENTIFICATION</scope>
</reference>
<evidence type="ECO:0000313" key="11">
    <source>
        <dbReference type="Proteomes" id="UP000694546"/>
    </source>
</evidence>
<dbReference type="GO" id="GO:0005839">
    <property type="term" value="C:proteasome core complex"/>
    <property type="evidence" value="ECO:0007669"/>
    <property type="project" value="InterPro"/>
</dbReference>
<dbReference type="Proteomes" id="UP000694546">
    <property type="component" value="Chromosome 4"/>
</dbReference>
<dbReference type="GO" id="GO:0051603">
    <property type="term" value="P:proteolysis involved in protein catabolic process"/>
    <property type="evidence" value="ECO:0007669"/>
    <property type="project" value="InterPro"/>
</dbReference>
<comment type="subcellular location">
    <subcellularLocation>
        <location evidence="8">Cytoplasm</location>
    </subcellularLocation>
    <subcellularLocation>
        <location evidence="8">Nucleus</location>
    </subcellularLocation>
</comment>
<reference evidence="10" key="1">
    <citation type="submission" date="2025-08" db="UniProtKB">
        <authorList>
            <consortium name="Ensembl"/>
        </authorList>
    </citation>
    <scope>IDENTIFICATION</scope>
</reference>
<evidence type="ECO:0000256" key="6">
    <source>
        <dbReference type="ARBA" id="ARBA00022942"/>
    </source>
</evidence>
<comment type="similarity">
    <text evidence="8">Belongs to the peptidase T1B family.</text>
</comment>
<dbReference type="CDD" id="cd03763">
    <property type="entry name" value="proteasome_beta_type_7"/>
    <property type="match status" value="1"/>
</dbReference>
<evidence type="ECO:0000256" key="4">
    <source>
        <dbReference type="ARBA" id="ARBA00022698"/>
    </source>
</evidence>
<dbReference type="GO" id="GO:0005634">
    <property type="term" value="C:nucleus"/>
    <property type="evidence" value="ECO:0007669"/>
    <property type="project" value="UniProtKB-SubCell"/>
</dbReference>
<keyword evidence="4" id="KW-0888">Threonine protease</keyword>
<keyword evidence="3" id="KW-0645">Protease</keyword>
<dbReference type="PROSITE" id="PS51476">
    <property type="entry name" value="PROTEASOME_BETA_2"/>
    <property type="match status" value="1"/>
</dbReference>
<sequence>MLSSTAVRPAHSGGGFCFENTRRNVDLEASLLPRGFSAPTARKTGTTIAGVVFKDGVVLGADTRATDDMVVADKNCAKIHYIAPRIYCCGAGVAADAEVTTMMMSSNAELHSLNTGRPPLVAMVTRQLRQMLFRYQGHLGTSLIVGGVDVDGVHLYSLYPHGSYDRLPFLSMGSGAAAAVSVFEDRFKANMELEEAKLLVKDAVTAGILGDLGSGSNVDLCVITKANVDYLRGYDQPAIPVVKGGRYRFKPGTTALLSSSVTPLSVDQLPE</sequence>
<dbReference type="InterPro" id="IPR023333">
    <property type="entry name" value="Proteasome_suB-type"/>
</dbReference>
<name>A0A8C5AXR2_GADMO</name>
<dbReference type="Pfam" id="PF00227">
    <property type="entry name" value="Proteasome"/>
    <property type="match status" value="1"/>
</dbReference>
<dbReference type="GO" id="GO:0004298">
    <property type="term" value="F:threonine-type endopeptidase activity"/>
    <property type="evidence" value="ECO:0007669"/>
    <property type="project" value="UniProtKB-KW"/>
</dbReference>
<comment type="catalytic activity">
    <reaction evidence="1">
        <text>Cleavage of peptide bonds with very broad specificity.</text>
        <dbReference type="EC" id="3.4.25.1"/>
    </reaction>
</comment>
<comment type="function">
    <text evidence="8">Component of the proteasome, a multicatalytic proteinase complex which is characterized by its ability to cleave peptides with Arg, Phe, Tyr, Leu, and Glu adjacent to the leaving group at neutral or slightly basic pH. The proteasome has an ATP-dependent proteolytic activity.</text>
</comment>
<dbReference type="PROSITE" id="PS00854">
    <property type="entry name" value="PROTEASOME_BETA_1"/>
    <property type="match status" value="1"/>
</dbReference>
<dbReference type="GO" id="GO:0005737">
    <property type="term" value="C:cytoplasm"/>
    <property type="evidence" value="ECO:0007669"/>
    <property type="project" value="UniProtKB-SubCell"/>
</dbReference>
<dbReference type="InterPro" id="IPR024689">
    <property type="entry name" value="Proteasome_bsu_C"/>
</dbReference>